<reference evidence="2" key="1">
    <citation type="submission" date="2020-08" db="EMBL/GenBank/DDBJ databases">
        <title>Plant Genome Project.</title>
        <authorList>
            <person name="Zhang R.-G."/>
        </authorList>
    </citation>
    <scope>NUCLEOTIDE SEQUENCE</scope>
    <source>
        <strain evidence="2">WSP0</strain>
        <tissue evidence="2">Leaf</tissue>
    </source>
</reference>
<keyword evidence="3" id="KW-1185">Reference proteome</keyword>
<dbReference type="AlphaFoldDB" id="A0AAV6HXN7"/>
<name>A0AAV6HXN7_9ERIC</name>
<organism evidence="2 3">
    <name type="scientific">Rhododendron griersonianum</name>
    <dbReference type="NCBI Taxonomy" id="479676"/>
    <lineage>
        <taxon>Eukaryota</taxon>
        <taxon>Viridiplantae</taxon>
        <taxon>Streptophyta</taxon>
        <taxon>Embryophyta</taxon>
        <taxon>Tracheophyta</taxon>
        <taxon>Spermatophyta</taxon>
        <taxon>Magnoliopsida</taxon>
        <taxon>eudicotyledons</taxon>
        <taxon>Gunneridae</taxon>
        <taxon>Pentapetalae</taxon>
        <taxon>asterids</taxon>
        <taxon>Ericales</taxon>
        <taxon>Ericaceae</taxon>
        <taxon>Ericoideae</taxon>
        <taxon>Rhodoreae</taxon>
        <taxon>Rhododendron</taxon>
    </lineage>
</organism>
<comment type="caution">
    <text evidence="2">The sequence shown here is derived from an EMBL/GenBank/DDBJ whole genome shotgun (WGS) entry which is preliminary data.</text>
</comment>
<sequence length="158" mass="17846">MAMLIYDEPGPCLTRPPRIRDAFQAWGGTAMSLLLQGGLVPPCDGSRIRIVSDFSNSNMPLCDIRLFQPIEIYVDDEAKLTLHGLVQHYVKLSELEKDRKLNDLLDALDFNKVLIFVKSVNRAVQLNNLLVECKFPSMCVHSAMSQEERHVFCQTGSH</sequence>
<dbReference type="GO" id="GO:0003723">
    <property type="term" value="F:RNA binding"/>
    <property type="evidence" value="ECO:0007669"/>
    <property type="project" value="UniProtKB-KW"/>
</dbReference>
<accession>A0AAV6HXN7</accession>
<dbReference type="EMBL" id="JACTNZ010000012">
    <property type="protein sequence ID" value="KAG5521171.1"/>
    <property type="molecule type" value="Genomic_DNA"/>
</dbReference>
<dbReference type="Proteomes" id="UP000823749">
    <property type="component" value="Chromosome 12"/>
</dbReference>
<evidence type="ECO:0000313" key="2">
    <source>
        <dbReference type="EMBL" id="KAG5521171.1"/>
    </source>
</evidence>
<dbReference type="Gene3D" id="3.40.50.300">
    <property type="entry name" value="P-loop containing nucleotide triphosphate hydrolases"/>
    <property type="match status" value="1"/>
</dbReference>
<gene>
    <name evidence="2" type="ORF">RHGRI_033654</name>
</gene>
<protein>
    <submittedName>
        <fullName evidence="2">Uncharacterized protein</fullName>
    </submittedName>
</protein>
<evidence type="ECO:0000313" key="3">
    <source>
        <dbReference type="Proteomes" id="UP000823749"/>
    </source>
</evidence>
<evidence type="ECO:0000256" key="1">
    <source>
        <dbReference type="ARBA" id="ARBA00022884"/>
    </source>
</evidence>
<keyword evidence="1" id="KW-0694">RNA-binding</keyword>
<dbReference type="InterPro" id="IPR027417">
    <property type="entry name" value="P-loop_NTPase"/>
</dbReference>
<dbReference type="SUPFAM" id="SSF52540">
    <property type="entry name" value="P-loop containing nucleoside triphosphate hydrolases"/>
    <property type="match status" value="1"/>
</dbReference>
<proteinExistence type="predicted"/>
<dbReference type="PANTHER" id="PTHR47958">
    <property type="entry name" value="ATP-DEPENDENT RNA HELICASE DBP3"/>
    <property type="match status" value="1"/>
</dbReference>